<dbReference type="InterPro" id="IPR036909">
    <property type="entry name" value="Cyt_c-like_dom_sf"/>
</dbReference>
<feature type="chain" id="PRO_5016611520" evidence="9">
    <location>
        <begin position="20"/>
        <end position="404"/>
    </location>
</feature>
<feature type="compositionally biased region" description="Low complexity" evidence="8">
    <location>
        <begin position="42"/>
        <end position="53"/>
    </location>
</feature>
<evidence type="ECO:0000256" key="5">
    <source>
        <dbReference type="ARBA" id="ARBA00023002"/>
    </source>
</evidence>
<evidence type="ECO:0000256" key="4">
    <source>
        <dbReference type="ARBA" id="ARBA00022729"/>
    </source>
</evidence>
<protein>
    <submittedName>
        <fullName evidence="11">Cytochrome-c peroxidase</fullName>
    </submittedName>
</protein>
<organism evidence="11 12">
    <name type="scientific">Chitinophaga flava</name>
    <dbReference type="NCBI Taxonomy" id="2259036"/>
    <lineage>
        <taxon>Bacteria</taxon>
        <taxon>Pseudomonadati</taxon>
        <taxon>Bacteroidota</taxon>
        <taxon>Chitinophagia</taxon>
        <taxon>Chitinophagales</taxon>
        <taxon>Chitinophagaceae</taxon>
        <taxon>Chitinophaga</taxon>
    </lineage>
</organism>
<dbReference type="PANTHER" id="PTHR30600">
    <property type="entry name" value="CYTOCHROME C PEROXIDASE-RELATED"/>
    <property type="match status" value="1"/>
</dbReference>
<dbReference type="OrthoDB" id="9805202at2"/>
<comment type="caution">
    <text evidence="11">The sequence shown here is derived from an EMBL/GenBank/DDBJ whole genome shotgun (WGS) entry which is preliminary data.</text>
</comment>
<evidence type="ECO:0000259" key="10">
    <source>
        <dbReference type="PROSITE" id="PS51007"/>
    </source>
</evidence>
<dbReference type="PROSITE" id="PS51007">
    <property type="entry name" value="CYTC"/>
    <property type="match status" value="1"/>
</dbReference>
<keyword evidence="5" id="KW-0560">Oxidoreductase</keyword>
<dbReference type="GO" id="GO:0004130">
    <property type="term" value="F:cytochrome-c peroxidase activity"/>
    <property type="evidence" value="ECO:0007669"/>
    <property type="project" value="TreeGrafter"/>
</dbReference>
<dbReference type="GO" id="GO:0020037">
    <property type="term" value="F:heme binding"/>
    <property type="evidence" value="ECO:0007669"/>
    <property type="project" value="InterPro"/>
</dbReference>
<dbReference type="InterPro" id="IPR051395">
    <property type="entry name" value="Cytochrome_c_Peroxidase/MauG"/>
</dbReference>
<dbReference type="RefSeq" id="WP_113618384.1">
    <property type="nucleotide sequence ID" value="NZ_QFFJ01000002.1"/>
</dbReference>
<dbReference type="GO" id="GO:0046872">
    <property type="term" value="F:metal ion binding"/>
    <property type="evidence" value="ECO:0007669"/>
    <property type="project" value="UniProtKB-KW"/>
</dbReference>
<evidence type="ECO:0000256" key="2">
    <source>
        <dbReference type="ARBA" id="ARBA00022617"/>
    </source>
</evidence>
<keyword evidence="3 7" id="KW-0479">Metal-binding</keyword>
<dbReference type="GO" id="GO:0030313">
    <property type="term" value="C:cell envelope"/>
    <property type="evidence" value="ECO:0007669"/>
    <property type="project" value="UniProtKB-SubCell"/>
</dbReference>
<feature type="signal peptide" evidence="9">
    <location>
        <begin position="1"/>
        <end position="19"/>
    </location>
</feature>
<keyword evidence="12" id="KW-1185">Reference proteome</keyword>
<dbReference type="EMBL" id="QFFJ01000002">
    <property type="protein sequence ID" value="RBL89633.1"/>
    <property type="molecule type" value="Genomic_DNA"/>
</dbReference>
<dbReference type="GO" id="GO:0009055">
    <property type="term" value="F:electron transfer activity"/>
    <property type="evidence" value="ECO:0007669"/>
    <property type="project" value="InterPro"/>
</dbReference>
<gene>
    <name evidence="11" type="ORF">DF182_24330</name>
</gene>
<evidence type="ECO:0000313" key="12">
    <source>
        <dbReference type="Proteomes" id="UP000253410"/>
    </source>
</evidence>
<comment type="subcellular location">
    <subcellularLocation>
        <location evidence="1">Cell envelope</location>
    </subcellularLocation>
</comment>
<dbReference type="Pfam" id="PF03150">
    <property type="entry name" value="CCP_MauG"/>
    <property type="match status" value="1"/>
</dbReference>
<keyword evidence="6 7" id="KW-0408">Iron</keyword>
<dbReference type="PANTHER" id="PTHR30600:SF10">
    <property type="entry name" value="BLL6722 PROTEIN"/>
    <property type="match status" value="1"/>
</dbReference>
<sequence>MNKKLFIALILLFTVAACKKNDDVYKPGTGEGPSKPPPTTPGTPATPGTPNLPGTLYDYVATRNNMPPYIQAFLNLRPELDVTPAGNPITNAGATLGRVLFYDKVLSVNNTRSCGSCHHQDKAFTDGVAQSSGFDNGVTRRNSMTIVNMRFSGTKAMFWDMRAADLETQTLMPILDHIEMGMPSLAALESKLGGISYYPALFKAAFGSEAVTSARIANALSQFVRSIVSFRSKYDEGIASNFSNFNAAEKNGLHLMQVKMCAECHSDLNNAGTGKIPTFLIADNTGINIGFGSNNGLETDYTDKGIGEITHKPADQGTFKIPSLRNVALTAPYMHDGRFATLEEVMNHYQSGAKENPNIGIQLFQGGKPGIPLTSQDKSDIIAFLHTLTDQQLITDPKYSDPFK</sequence>
<evidence type="ECO:0000256" key="1">
    <source>
        <dbReference type="ARBA" id="ARBA00004196"/>
    </source>
</evidence>
<evidence type="ECO:0000256" key="6">
    <source>
        <dbReference type="ARBA" id="ARBA00023004"/>
    </source>
</evidence>
<keyword evidence="2 7" id="KW-0349">Heme</keyword>
<evidence type="ECO:0000256" key="3">
    <source>
        <dbReference type="ARBA" id="ARBA00022723"/>
    </source>
</evidence>
<evidence type="ECO:0000256" key="8">
    <source>
        <dbReference type="SAM" id="MobiDB-lite"/>
    </source>
</evidence>
<feature type="region of interest" description="Disordered" evidence="8">
    <location>
        <begin position="26"/>
        <end position="53"/>
    </location>
</feature>
<dbReference type="InterPro" id="IPR009056">
    <property type="entry name" value="Cyt_c-like_dom"/>
</dbReference>
<dbReference type="InterPro" id="IPR004852">
    <property type="entry name" value="Di-haem_cyt_c_peroxidsae"/>
</dbReference>
<feature type="domain" description="Cytochrome c" evidence="10">
    <location>
        <begin position="247"/>
        <end position="389"/>
    </location>
</feature>
<dbReference type="AlphaFoldDB" id="A0A365XTH0"/>
<evidence type="ECO:0000256" key="7">
    <source>
        <dbReference type="PROSITE-ProRule" id="PRU00433"/>
    </source>
</evidence>
<dbReference type="SUPFAM" id="SSF46626">
    <property type="entry name" value="Cytochrome c"/>
    <property type="match status" value="2"/>
</dbReference>
<dbReference type="PROSITE" id="PS51257">
    <property type="entry name" value="PROKAR_LIPOPROTEIN"/>
    <property type="match status" value="1"/>
</dbReference>
<evidence type="ECO:0000313" key="11">
    <source>
        <dbReference type="EMBL" id="RBL89633.1"/>
    </source>
</evidence>
<keyword evidence="4 9" id="KW-0732">Signal</keyword>
<dbReference type="Proteomes" id="UP000253410">
    <property type="component" value="Unassembled WGS sequence"/>
</dbReference>
<evidence type="ECO:0000256" key="9">
    <source>
        <dbReference type="SAM" id="SignalP"/>
    </source>
</evidence>
<keyword evidence="11" id="KW-0575">Peroxidase</keyword>
<proteinExistence type="predicted"/>
<accession>A0A365XTH0</accession>
<dbReference type="Gene3D" id="1.10.760.10">
    <property type="entry name" value="Cytochrome c-like domain"/>
    <property type="match status" value="2"/>
</dbReference>
<name>A0A365XTH0_9BACT</name>
<reference evidence="11 12" key="1">
    <citation type="submission" date="2018-05" db="EMBL/GenBank/DDBJ databases">
        <title>Chitinophaga sp. K3CV102501T nov., isolated from isolated from a monsoon evergreen broad-leaved forest soil.</title>
        <authorList>
            <person name="Lv Y."/>
        </authorList>
    </citation>
    <scope>NUCLEOTIDE SEQUENCE [LARGE SCALE GENOMIC DNA]</scope>
    <source>
        <strain evidence="11 12">GDMCC 1.1325</strain>
    </source>
</reference>